<gene>
    <name evidence="2" type="ORF">EZS28_000885</name>
</gene>
<feature type="compositionally biased region" description="Basic and acidic residues" evidence="1">
    <location>
        <begin position="87"/>
        <end position="98"/>
    </location>
</feature>
<evidence type="ECO:0000256" key="1">
    <source>
        <dbReference type="SAM" id="MobiDB-lite"/>
    </source>
</evidence>
<feature type="region of interest" description="Disordered" evidence="1">
    <location>
        <begin position="64"/>
        <end position="106"/>
    </location>
</feature>
<feature type="region of interest" description="Disordered" evidence="1">
    <location>
        <begin position="125"/>
        <end position="147"/>
    </location>
</feature>
<reference evidence="2 3" key="1">
    <citation type="submission" date="2019-03" db="EMBL/GenBank/DDBJ databases">
        <title>Single cell metagenomics reveals metabolic interactions within the superorganism composed of flagellate Streblomastix strix and complex community of Bacteroidetes bacteria on its surface.</title>
        <authorList>
            <person name="Treitli S.C."/>
            <person name="Kolisko M."/>
            <person name="Husnik F."/>
            <person name="Keeling P."/>
            <person name="Hampl V."/>
        </authorList>
    </citation>
    <scope>NUCLEOTIDE SEQUENCE [LARGE SCALE GENOMIC DNA]</scope>
    <source>
        <strain evidence="2">ST1C</strain>
    </source>
</reference>
<evidence type="ECO:0000313" key="3">
    <source>
        <dbReference type="Proteomes" id="UP000324800"/>
    </source>
</evidence>
<organism evidence="2 3">
    <name type="scientific">Streblomastix strix</name>
    <dbReference type="NCBI Taxonomy" id="222440"/>
    <lineage>
        <taxon>Eukaryota</taxon>
        <taxon>Metamonada</taxon>
        <taxon>Preaxostyla</taxon>
        <taxon>Oxymonadida</taxon>
        <taxon>Streblomastigidae</taxon>
        <taxon>Streblomastix</taxon>
    </lineage>
</organism>
<dbReference type="AlphaFoldDB" id="A0A5J4X937"/>
<name>A0A5J4X937_9EUKA</name>
<comment type="caution">
    <text evidence="2">The sequence shown here is derived from an EMBL/GenBank/DDBJ whole genome shotgun (WGS) entry which is preliminary data.</text>
</comment>
<dbReference type="Proteomes" id="UP000324800">
    <property type="component" value="Unassembled WGS sequence"/>
</dbReference>
<dbReference type="EMBL" id="SNRW01000083">
    <property type="protein sequence ID" value="KAA6403593.1"/>
    <property type="molecule type" value="Genomic_DNA"/>
</dbReference>
<accession>A0A5J4X937</accession>
<feature type="compositionally biased region" description="Polar residues" evidence="1">
    <location>
        <begin position="64"/>
        <end position="86"/>
    </location>
</feature>
<evidence type="ECO:0000313" key="2">
    <source>
        <dbReference type="EMBL" id="KAA6403593.1"/>
    </source>
</evidence>
<sequence length="147" mass="16565">MRSQSGSQTSFGISQSQVTGSNLSSSQTSLRQQHRFLSPNYPNIERLLSPAYLESELLPIDQVLHSQPGTSRSQNQHRSSINANQEHQLRISHSRDELDPMPNTPIGAEMLKELREWKIYEAQENSKISAGGQDVDDDENINDYLVT</sequence>
<protein>
    <submittedName>
        <fullName evidence="2">Uncharacterized protein</fullName>
    </submittedName>
</protein>
<proteinExistence type="predicted"/>
<feature type="region of interest" description="Disordered" evidence="1">
    <location>
        <begin position="1"/>
        <end position="31"/>
    </location>
</feature>